<evidence type="ECO:0000259" key="1">
    <source>
        <dbReference type="PROSITE" id="PS51831"/>
    </source>
</evidence>
<name>A0A7D5INM8_9EURY</name>
<dbReference type="PANTHER" id="PTHR33594">
    <property type="entry name" value="SUPERFAMILY HYDROLASE, PUTATIVE (AFU_ORTHOLOGUE AFUA_1G03035)-RELATED"/>
    <property type="match status" value="1"/>
</dbReference>
<dbReference type="RefSeq" id="WP_176964450.1">
    <property type="nucleotide sequence ID" value="NZ_CP058215.1"/>
</dbReference>
<keyword evidence="3" id="KW-1185">Reference proteome</keyword>
<dbReference type="SUPFAM" id="SSF109604">
    <property type="entry name" value="HD-domain/PDEase-like"/>
    <property type="match status" value="1"/>
</dbReference>
<evidence type="ECO:0000313" key="3">
    <source>
        <dbReference type="Proteomes" id="UP000509594"/>
    </source>
</evidence>
<organism evidence="2 3">
    <name type="scientific">Methanolobus zinderi</name>
    <dbReference type="NCBI Taxonomy" id="536044"/>
    <lineage>
        <taxon>Archaea</taxon>
        <taxon>Methanobacteriati</taxon>
        <taxon>Methanobacteriota</taxon>
        <taxon>Stenosarchaea group</taxon>
        <taxon>Methanomicrobia</taxon>
        <taxon>Methanosarcinales</taxon>
        <taxon>Methanosarcinaceae</taxon>
        <taxon>Methanolobus</taxon>
    </lineage>
</organism>
<dbReference type="SMART" id="SM00471">
    <property type="entry name" value="HDc"/>
    <property type="match status" value="1"/>
</dbReference>
<evidence type="ECO:0000313" key="2">
    <source>
        <dbReference type="EMBL" id="QLC49387.1"/>
    </source>
</evidence>
<protein>
    <submittedName>
        <fullName evidence="2">HD domain-containing protein</fullName>
    </submittedName>
</protein>
<dbReference type="EMBL" id="CP058215">
    <property type="protein sequence ID" value="QLC49387.1"/>
    <property type="molecule type" value="Genomic_DNA"/>
</dbReference>
<dbReference type="KEGG" id="mzi:HWN40_03480"/>
<proteinExistence type="predicted"/>
<accession>A0A7D5INM8</accession>
<sequence>MDLIERTRGFVTEVLADEPSTHDISHIERVETLCARIHREEGGDLRVLRLAALLHDVGIVKEHQEGGNHAEYGAQIARDFLISEGADSDLTDHVASCILTHRFSRGMKAETMEACILQDADRLDALGAVGIFRSLVSMGALRSLKHTIGTVKETSMNAYTEDPFDGFYDYMERKPFRIMDRLNTETAKEIAKERLRIMHLYLEELKRETNREN</sequence>
<dbReference type="AlphaFoldDB" id="A0A7D5INM8"/>
<dbReference type="Gene3D" id="1.10.3210.50">
    <property type="match status" value="1"/>
</dbReference>
<dbReference type="PROSITE" id="PS51831">
    <property type="entry name" value="HD"/>
    <property type="match status" value="1"/>
</dbReference>
<dbReference type="Proteomes" id="UP000509594">
    <property type="component" value="Chromosome"/>
</dbReference>
<feature type="domain" description="HD" evidence="1">
    <location>
        <begin position="23"/>
        <end position="126"/>
    </location>
</feature>
<dbReference type="InterPro" id="IPR006675">
    <property type="entry name" value="HDIG_dom"/>
</dbReference>
<dbReference type="InterPro" id="IPR006674">
    <property type="entry name" value="HD_domain"/>
</dbReference>
<dbReference type="GeneID" id="55820705"/>
<dbReference type="OrthoDB" id="17914at2157"/>
<reference evidence="2 3" key="1">
    <citation type="submission" date="2020-06" db="EMBL/GenBank/DDBJ databases">
        <title>Methanolobus halotolerans sp. nov., isolated from a saline lake Tus in Siberia.</title>
        <authorList>
            <person name="Shen Y."/>
            <person name="Chen S.-C."/>
            <person name="Lai M.-C."/>
            <person name="Huang H.-H."/>
            <person name="Chiu H.-H."/>
            <person name="Tang S.-L."/>
            <person name="Rogozin D.Y."/>
            <person name="Degermendzhy A.G."/>
        </authorList>
    </citation>
    <scope>NUCLEOTIDE SEQUENCE [LARGE SCALE GENOMIC DNA]</scope>
    <source>
        <strain evidence="2 3">DSM 21339</strain>
    </source>
</reference>
<dbReference type="InterPro" id="IPR003607">
    <property type="entry name" value="HD/PDEase_dom"/>
</dbReference>
<gene>
    <name evidence="2" type="ORF">HWN40_03480</name>
</gene>
<dbReference type="CDD" id="cd00077">
    <property type="entry name" value="HDc"/>
    <property type="match status" value="1"/>
</dbReference>
<dbReference type="NCBIfam" id="TIGR00277">
    <property type="entry name" value="HDIG"/>
    <property type="match status" value="1"/>
</dbReference>
<dbReference type="PANTHER" id="PTHR33594:SF1">
    <property type="entry name" value="HD_PDEASE DOMAIN-CONTAINING PROTEIN"/>
    <property type="match status" value="1"/>
</dbReference>
<dbReference type="Pfam" id="PF01966">
    <property type="entry name" value="HD"/>
    <property type="match status" value="1"/>
</dbReference>